<evidence type="ECO:0000313" key="1">
    <source>
        <dbReference type="EMBL" id="MBW6399666.1"/>
    </source>
</evidence>
<accession>A0ABS7ABL3</accession>
<dbReference type="Proteomes" id="UP001196565">
    <property type="component" value="Unassembled WGS sequence"/>
</dbReference>
<keyword evidence="2" id="KW-1185">Reference proteome</keyword>
<dbReference type="Pfam" id="PF09998">
    <property type="entry name" value="DUF2239"/>
    <property type="match status" value="1"/>
</dbReference>
<comment type="caution">
    <text evidence="1">The sequence shown here is derived from an EMBL/GenBank/DDBJ whole genome shotgun (WGS) entry which is preliminary data.</text>
</comment>
<reference evidence="1 2" key="1">
    <citation type="submission" date="2021-07" db="EMBL/GenBank/DDBJ databases">
        <authorList>
            <person name="So Y."/>
        </authorList>
    </citation>
    <scope>NUCLEOTIDE SEQUENCE [LARGE SCALE GENOMIC DNA]</scope>
    <source>
        <strain evidence="1 2">HJA6</strain>
    </source>
</reference>
<dbReference type="RefSeq" id="WP_219764272.1">
    <property type="nucleotide sequence ID" value="NZ_JAHYBZ010000006.1"/>
</dbReference>
<sequence>MTDTPIDHFTAFEGARLLADGSLADVALAVRRALDARPEAGILVFEDARGTVRDLDLRGDETALRERYAPPARSRGRPALGVVAREVTLLPRQWDWLATQPGGVSAALRRLVDQARATHRDADTLRARREAAYRVMSAAGGDLPGFEEAARALFAGDDAAFRDRLKGWPADLRRYVERLAGGTP</sequence>
<evidence type="ECO:0000313" key="2">
    <source>
        <dbReference type="Proteomes" id="UP001196565"/>
    </source>
</evidence>
<dbReference type="EMBL" id="JAHYBZ010000006">
    <property type="protein sequence ID" value="MBW6399666.1"/>
    <property type="molecule type" value="Genomic_DNA"/>
</dbReference>
<dbReference type="InterPro" id="IPR018715">
    <property type="entry name" value="DUF2239"/>
</dbReference>
<organism evidence="1 2">
    <name type="scientific">Roseomonas alba</name>
    <dbReference type="NCBI Taxonomy" id="2846776"/>
    <lineage>
        <taxon>Bacteria</taxon>
        <taxon>Pseudomonadati</taxon>
        <taxon>Pseudomonadota</taxon>
        <taxon>Alphaproteobacteria</taxon>
        <taxon>Acetobacterales</taxon>
        <taxon>Roseomonadaceae</taxon>
        <taxon>Roseomonas</taxon>
    </lineage>
</organism>
<protein>
    <submittedName>
        <fullName evidence="1">DUF2239 family protein</fullName>
    </submittedName>
</protein>
<proteinExistence type="predicted"/>
<name>A0ABS7ABL3_9PROT</name>
<gene>
    <name evidence="1" type="ORF">KPL78_17535</name>
</gene>